<accession>A0A9J6AND4</accession>
<keyword evidence="3" id="KW-1185">Reference proteome</keyword>
<protein>
    <submittedName>
        <fullName evidence="2">Uncharacterized protein</fullName>
    </submittedName>
</protein>
<proteinExistence type="predicted"/>
<keyword evidence="1" id="KW-0812">Transmembrane</keyword>
<evidence type="ECO:0000313" key="2">
    <source>
        <dbReference type="EMBL" id="KAG5625771.1"/>
    </source>
</evidence>
<evidence type="ECO:0000313" key="3">
    <source>
        <dbReference type="Proteomes" id="UP000824120"/>
    </source>
</evidence>
<reference evidence="2 3" key="1">
    <citation type="submission" date="2020-09" db="EMBL/GenBank/DDBJ databases">
        <title>De no assembly of potato wild relative species, Solanum commersonii.</title>
        <authorList>
            <person name="Cho K."/>
        </authorList>
    </citation>
    <scope>NUCLEOTIDE SEQUENCE [LARGE SCALE GENOMIC DNA]</scope>
    <source>
        <strain evidence="2">LZ3.2</strain>
        <tissue evidence="2">Leaf</tissue>
    </source>
</reference>
<name>A0A9J6AND4_SOLCO</name>
<gene>
    <name evidence="2" type="ORF">H5410_010989</name>
</gene>
<organism evidence="2 3">
    <name type="scientific">Solanum commersonii</name>
    <name type="common">Commerson's wild potato</name>
    <name type="synonym">Commerson's nightshade</name>
    <dbReference type="NCBI Taxonomy" id="4109"/>
    <lineage>
        <taxon>Eukaryota</taxon>
        <taxon>Viridiplantae</taxon>
        <taxon>Streptophyta</taxon>
        <taxon>Embryophyta</taxon>
        <taxon>Tracheophyta</taxon>
        <taxon>Spermatophyta</taxon>
        <taxon>Magnoliopsida</taxon>
        <taxon>eudicotyledons</taxon>
        <taxon>Gunneridae</taxon>
        <taxon>Pentapetalae</taxon>
        <taxon>asterids</taxon>
        <taxon>lamiids</taxon>
        <taxon>Solanales</taxon>
        <taxon>Solanaceae</taxon>
        <taxon>Solanoideae</taxon>
        <taxon>Solaneae</taxon>
        <taxon>Solanum</taxon>
    </lineage>
</organism>
<keyword evidence="1" id="KW-1133">Transmembrane helix</keyword>
<feature type="transmembrane region" description="Helical" evidence="1">
    <location>
        <begin position="25"/>
        <end position="48"/>
    </location>
</feature>
<evidence type="ECO:0000256" key="1">
    <source>
        <dbReference type="SAM" id="Phobius"/>
    </source>
</evidence>
<dbReference type="EMBL" id="JACXVP010000002">
    <property type="protein sequence ID" value="KAG5625771.1"/>
    <property type="molecule type" value="Genomic_DNA"/>
</dbReference>
<dbReference type="Proteomes" id="UP000824120">
    <property type="component" value="Chromosome 2"/>
</dbReference>
<sequence>MNLDAKGSIKFASNSASYFTLTGRAIIILCFSIMPYDCGIPLTMVLCININRTHIKNSITDVFNK</sequence>
<keyword evidence="1" id="KW-0472">Membrane</keyword>
<comment type="caution">
    <text evidence="2">The sequence shown here is derived from an EMBL/GenBank/DDBJ whole genome shotgun (WGS) entry which is preliminary data.</text>
</comment>
<dbReference type="AlphaFoldDB" id="A0A9J6AND4"/>